<dbReference type="Proteomes" id="UP000292136">
    <property type="component" value="Unassembled WGS sequence"/>
</dbReference>
<feature type="transmembrane region" description="Helical" evidence="1">
    <location>
        <begin position="108"/>
        <end position="123"/>
    </location>
</feature>
<proteinExistence type="predicted"/>
<keyword evidence="1" id="KW-1133">Transmembrane helix</keyword>
<keyword evidence="1" id="KW-0472">Membrane</keyword>
<name>A0ABY0INP0_9RHOO</name>
<sequence length="124" mass="14168">MILLRIYILNAYAMNTSYTPNHIPAKERISNTLFSLALLAYGSYGVWVNDLYVPGKRSKGIHLHDTPAWVMYGAIVCSCLVMLSVVVDHYDKRNNETNYKRFADTFRMLGWGFFGLSLVLAIIR</sequence>
<evidence type="ECO:0000313" key="2">
    <source>
        <dbReference type="EMBL" id="RZT76497.1"/>
    </source>
</evidence>
<evidence type="ECO:0000313" key="3">
    <source>
        <dbReference type="Proteomes" id="UP000292136"/>
    </source>
</evidence>
<comment type="caution">
    <text evidence="2">The sequence shown here is derived from an EMBL/GenBank/DDBJ whole genome shotgun (WGS) entry which is preliminary data.</text>
</comment>
<keyword evidence="3" id="KW-1185">Reference proteome</keyword>
<dbReference type="EMBL" id="SHKM01000002">
    <property type="protein sequence ID" value="RZT76497.1"/>
    <property type="molecule type" value="Genomic_DNA"/>
</dbReference>
<feature type="transmembrane region" description="Helical" evidence="1">
    <location>
        <begin position="29"/>
        <end position="48"/>
    </location>
</feature>
<protein>
    <submittedName>
        <fullName evidence="2">Uncharacterized protein</fullName>
    </submittedName>
</protein>
<organism evidence="2 3">
    <name type="scientific">Azospira oryzae</name>
    <dbReference type="NCBI Taxonomy" id="146939"/>
    <lineage>
        <taxon>Bacteria</taxon>
        <taxon>Pseudomonadati</taxon>
        <taxon>Pseudomonadota</taxon>
        <taxon>Betaproteobacteria</taxon>
        <taxon>Rhodocyclales</taxon>
        <taxon>Rhodocyclaceae</taxon>
        <taxon>Azospira</taxon>
    </lineage>
</organism>
<reference evidence="2 3" key="1">
    <citation type="submission" date="2019-02" db="EMBL/GenBank/DDBJ databases">
        <title>Genomic Encyclopedia of Type Strains, Phase IV (KMG-IV): sequencing the most valuable type-strain genomes for metagenomic binning, comparative biology and taxonomic classification.</title>
        <authorList>
            <person name="Goeker M."/>
        </authorList>
    </citation>
    <scope>NUCLEOTIDE SEQUENCE [LARGE SCALE GENOMIC DNA]</scope>
    <source>
        <strain evidence="2 3">DSM 21223</strain>
    </source>
</reference>
<evidence type="ECO:0000256" key="1">
    <source>
        <dbReference type="SAM" id="Phobius"/>
    </source>
</evidence>
<keyword evidence="1" id="KW-0812">Transmembrane</keyword>
<feature type="transmembrane region" description="Helical" evidence="1">
    <location>
        <begin position="68"/>
        <end position="87"/>
    </location>
</feature>
<accession>A0ABY0INP0</accession>
<gene>
    <name evidence="2" type="ORF">EV678_2374</name>
</gene>